<dbReference type="InterPro" id="IPR001128">
    <property type="entry name" value="Cyt_P450"/>
</dbReference>
<dbReference type="GO" id="GO:0020037">
    <property type="term" value="F:heme binding"/>
    <property type="evidence" value="ECO:0007669"/>
    <property type="project" value="InterPro"/>
</dbReference>
<evidence type="ECO:0000313" key="9">
    <source>
        <dbReference type="EMBL" id="CAG8682606.1"/>
    </source>
</evidence>
<dbReference type="EMBL" id="CAJVPS010014469">
    <property type="protein sequence ID" value="CAG8682606.1"/>
    <property type="molecule type" value="Genomic_DNA"/>
</dbReference>
<comment type="caution">
    <text evidence="9">The sequence shown here is derived from an EMBL/GenBank/DDBJ whole genome shotgun (WGS) entry which is preliminary data.</text>
</comment>
<keyword evidence="4 8" id="KW-0560">Oxidoreductase</keyword>
<evidence type="ECO:0000313" key="10">
    <source>
        <dbReference type="Proteomes" id="UP000789508"/>
    </source>
</evidence>
<evidence type="ECO:0000256" key="5">
    <source>
        <dbReference type="ARBA" id="ARBA00023004"/>
    </source>
</evidence>
<dbReference type="OrthoDB" id="1470350at2759"/>
<evidence type="ECO:0000256" key="7">
    <source>
        <dbReference type="PIRSR" id="PIRSR602401-1"/>
    </source>
</evidence>
<dbReference type="PANTHER" id="PTHR24291">
    <property type="entry name" value="CYTOCHROME P450 FAMILY 4"/>
    <property type="match status" value="1"/>
</dbReference>
<evidence type="ECO:0000256" key="2">
    <source>
        <dbReference type="ARBA" id="ARBA00022617"/>
    </source>
</evidence>
<feature type="non-terminal residue" evidence="9">
    <location>
        <position position="1"/>
    </location>
</feature>
<dbReference type="GO" id="GO:0005506">
    <property type="term" value="F:iron ion binding"/>
    <property type="evidence" value="ECO:0007669"/>
    <property type="project" value="InterPro"/>
</dbReference>
<dbReference type="SUPFAM" id="SSF48264">
    <property type="entry name" value="Cytochrome P450"/>
    <property type="match status" value="1"/>
</dbReference>
<dbReference type="GO" id="GO:0016705">
    <property type="term" value="F:oxidoreductase activity, acting on paired donors, with incorporation or reduction of molecular oxygen"/>
    <property type="evidence" value="ECO:0007669"/>
    <property type="project" value="InterPro"/>
</dbReference>
<dbReference type="InterPro" id="IPR036396">
    <property type="entry name" value="Cyt_P450_sf"/>
</dbReference>
<keyword evidence="2 7" id="KW-0349">Heme</keyword>
<feature type="binding site" description="axial binding residue" evidence="7">
    <location>
        <position position="425"/>
    </location>
    <ligand>
        <name>heme</name>
        <dbReference type="ChEBI" id="CHEBI:30413"/>
    </ligand>
    <ligandPart>
        <name>Fe</name>
        <dbReference type="ChEBI" id="CHEBI:18248"/>
    </ligandPart>
</feature>
<dbReference type="InterPro" id="IPR017972">
    <property type="entry name" value="Cyt_P450_CS"/>
</dbReference>
<organism evidence="9 10">
    <name type="scientific">Ambispora leptoticha</name>
    <dbReference type="NCBI Taxonomy" id="144679"/>
    <lineage>
        <taxon>Eukaryota</taxon>
        <taxon>Fungi</taxon>
        <taxon>Fungi incertae sedis</taxon>
        <taxon>Mucoromycota</taxon>
        <taxon>Glomeromycotina</taxon>
        <taxon>Glomeromycetes</taxon>
        <taxon>Archaeosporales</taxon>
        <taxon>Ambisporaceae</taxon>
        <taxon>Ambispora</taxon>
    </lineage>
</organism>
<protein>
    <submittedName>
        <fullName evidence="9">10343_t:CDS:1</fullName>
    </submittedName>
</protein>
<dbReference type="InterPro" id="IPR050196">
    <property type="entry name" value="Cytochrome_P450_Monoox"/>
</dbReference>
<proteinExistence type="inferred from homology"/>
<dbReference type="AlphaFoldDB" id="A0A9N9HKL0"/>
<evidence type="ECO:0000256" key="8">
    <source>
        <dbReference type="RuleBase" id="RU000461"/>
    </source>
</evidence>
<keyword evidence="6 8" id="KW-0503">Monooxygenase</keyword>
<comment type="similarity">
    <text evidence="1 8">Belongs to the cytochrome P450 family.</text>
</comment>
<dbReference type="PANTHER" id="PTHR24291:SF50">
    <property type="entry name" value="BIFUNCTIONAL ALBAFLAVENONE MONOOXYGENASE_TERPENE SYNTHASE"/>
    <property type="match status" value="1"/>
</dbReference>
<keyword evidence="10" id="KW-1185">Reference proteome</keyword>
<feature type="non-terminal residue" evidence="9">
    <location>
        <position position="444"/>
    </location>
</feature>
<dbReference type="GO" id="GO:0004497">
    <property type="term" value="F:monooxygenase activity"/>
    <property type="evidence" value="ECO:0007669"/>
    <property type="project" value="UniProtKB-KW"/>
</dbReference>
<gene>
    <name evidence="9" type="ORF">ALEPTO_LOCUS10900</name>
</gene>
<dbReference type="PRINTS" id="PR00463">
    <property type="entry name" value="EP450I"/>
</dbReference>
<dbReference type="Gene3D" id="1.10.630.10">
    <property type="entry name" value="Cytochrome P450"/>
    <property type="match status" value="1"/>
</dbReference>
<evidence type="ECO:0000256" key="3">
    <source>
        <dbReference type="ARBA" id="ARBA00022723"/>
    </source>
</evidence>
<evidence type="ECO:0000256" key="4">
    <source>
        <dbReference type="ARBA" id="ARBA00023002"/>
    </source>
</evidence>
<keyword evidence="3 7" id="KW-0479">Metal-binding</keyword>
<keyword evidence="5 7" id="KW-0408">Iron</keyword>
<reference evidence="9" key="1">
    <citation type="submission" date="2021-06" db="EMBL/GenBank/DDBJ databases">
        <authorList>
            <person name="Kallberg Y."/>
            <person name="Tangrot J."/>
            <person name="Rosling A."/>
        </authorList>
    </citation>
    <scope>NUCLEOTIDE SEQUENCE</scope>
    <source>
        <strain evidence="9">FL130A</strain>
    </source>
</reference>
<dbReference type="Proteomes" id="UP000789508">
    <property type="component" value="Unassembled WGS sequence"/>
</dbReference>
<dbReference type="CDD" id="cd00302">
    <property type="entry name" value="cytochrome_P450"/>
    <property type="match status" value="1"/>
</dbReference>
<comment type="cofactor">
    <cofactor evidence="7">
        <name>heme</name>
        <dbReference type="ChEBI" id="CHEBI:30413"/>
    </cofactor>
</comment>
<dbReference type="PRINTS" id="PR00385">
    <property type="entry name" value="P450"/>
</dbReference>
<evidence type="ECO:0000256" key="1">
    <source>
        <dbReference type="ARBA" id="ARBA00010617"/>
    </source>
</evidence>
<dbReference type="InterPro" id="IPR002401">
    <property type="entry name" value="Cyt_P450_E_grp-I"/>
</dbReference>
<evidence type="ECO:0000256" key="6">
    <source>
        <dbReference type="ARBA" id="ARBA00023033"/>
    </source>
</evidence>
<accession>A0A9N9HKL0</accession>
<dbReference type="PROSITE" id="PS00086">
    <property type="entry name" value="CYTOCHROME_P450"/>
    <property type="match status" value="1"/>
</dbReference>
<sequence>NPVVVISNAQIAGPLLNSTLVAESKFHHRTGPRQGINELGISRKGLYLNEDTESWTRNRKFFANGISSVNAAKDCVTYARKAFKEMEKSWIEIESHSEGPANVDLIEWIFRWTTDIIFQVTTSENVNSIQTYKKTILGKINNNNEKLGINSSFKKLTRSLSLASTDDGSRMIIDTEIFIRNIKDFFPAVWTFLATPKWTRDYVPPVSAMARRFKDSLGMVNKELTKIVKEKREEIIIDRSRAKEVKMDFLTMMITSEKDKVTLGDDEVRENLLHAIAGGINTLGNTLCFIIYTLTKHPKVKNQLMHEISSVCKDKNDGNDSTNAYVLNYEDLAKLEYTEAVIKEALRILPTVPLNLRIAGEDCRIGEHQFKAGTQFILNQQGIHLNPKHWENPTEFDPSRFLPPNSAKHIQKHSLLHFGDGTRKCPGKLLAMTEMKCFLALFYL</sequence>
<dbReference type="Pfam" id="PF00067">
    <property type="entry name" value="p450"/>
    <property type="match status" value="1"/>
</dbReference>
<name>A0A9N9HKL0_9GLOM</name>